<keyword evidence="6" id="KW-0695">RNA-directed DNA polymerase</keyword>
<dbReference type="InterPro" id="IPR043128">
    <property type="entry name" value="Rev_trsase/Diguanyl_cyclase"/>
</dbReference>
<sequence length="57" mass="6746">PWKYLGWKISEQTITPQKIEVRREVNNLQDLQQLLGEINWIRPVLGITNDELSLPFN</sequence>
<dbReference type="GO" id="GO:0016787">
    <property type="term" value="F:hydrolase activity"/>
    <property type="evidence" value="ECO:0007669"/>
    <property type="project" value="UniProtKB-KW"/>
</dbReference>
<evidence type="ECO:0000256" key="6">
    <source>
        <dbReference type="ARBA" id="ARBA00022918"/>
    </source>
</evidence>
<dbReference type="GO" id="GO:0035613">
    <property type="term" value="F:RNA stem-loop binding"/>
    <property type="evidence" value="ECO:0007669"/>
    <property type="project" value="TreeGrafter"/>
</dbReference>
<evidence type="ECO:0000256" key="5">
    <source>
        <dbReference type="ARBA" id="ARBA00022801"/>
    </source>
</evidence>
<proteinExistence type="predicted"/>
<evidence type="ECO:0000256" key="3">
    <source>
        <dbReference type="ARBA" id="ARBA00022722"/>
    </source>
</evidence>
<evidence type="ECO:0000313" key="9">
    <source>
        <dbReference type="Proteomes" id="UP000579685"/>
    </source>
</evidence>
<evidence type="ECO:0000259" key="7">
    <source>
        <dbReference type="Pfam" id="PF06817"/>
    </source>
</evidence>
<dbReference type="InterPro" id="IPR043502">
    <property type="entry name" value="DNA/RNA_pol_sf"/>
</dbReference>
<protein>
    <submittedName>
        <fullName evidence="8">POK18 protein</fullName>
    </submittedName>
</protein>
<evidence type="ECO:0000256" key="4">
    <source>
        <dbReference type="ARBA" id="ARBA00022759"/>
    </source>
</evidence>
<dbReference type="PANTHER" id="PTHR41694:SF3">
    <property type="entry name" value="RNA-DIRECTED DNA POLYMERASE-RELATED"/>
    <property type="match status" value="1"/>
</dbReference>
<keyword evidence="5" id="KW-0378">Hydrolase</keyword>
<dbReference type="Gene3D" id="3.30.70.270">
    <property type="match status" value="1"/>
</dbReference>
<comment type="caution">
    <text evidence="8">The sequence shown here is derived from an EMBL/GenBank/DDBJ whole genome shotgun (WGS) entry which is preliminary data.</text>
</comment>
<organism evidence="8 9">
    <name type="scientific">Phainopepla nitens</name>
    <name type="common">Phainopepla</name>
    <dbReference type="NCBI Taxonomy" id="161653"/>
    <lineage>
        <taxon>Eukaryota</taxon>
        <taxon>Metazoa</taxon>
        <taxon>Chordata</taxon>
        <taxon>Craniata</taxon>
        <taxon>Vertebrata</taxon>
        <taxon>Euteleostomi</taxon>
        <taxon>Archelosauria</taxon>
        <taxon>Archosauria</taxon>
        <taxon>Dinosauria</taxon>
        <taxon>Saurischia</taxon>
        <taxon>Theropoda</taxon>
        <taxon>Coelurosauria</taxon>
        <taxon>Aves</taxon>
        <taxon>Neognathae</taxon>
        <taxon>Neoaves</taxon>
        <taxon>Telluraves</taxon>
        <taxon>Australaves</taxon>
        <taxon>Passeriformes</taxon>
        <taxon>Bombycillidae</taxon>
        <taxon>Phainopepla</taxon>
    </lineage>
</organism>
<keyword evidence="1" id="KW-0808">Transferase</keyword>
<dbReference type="SUPFAM" id="SSF56672">
    <property type="entry name" value="DNA/RNA polymerases"/>
    <property type="match status" value="1"/>
</dbReference>
<dbReference type="InterPro" id="IPR010661">
    <property type="entry name" value="RVT_thumb"/>
</dbReference>
<accession>A0A7L1UJJ7</accession>
<gene>
    <name evidence="8" type="primary">Ervk18_6</name>
    <name evidence="8" type="ORF">PHANIT_R14949</name>
</gene>
<evidence type="ECO:0000256" key="2">
    <source>
        <dbReference type="ARBA" id="ARBA00022695"/>
    </source>
</evidence>
<dbReference type="EMBL" id="VXBQ01015813">
    <property type="protein sequence ID" value="NXO73135.1"/>
    <property type="molecule type" value="Genomic_DNA"/>
</dbReference>
<evidence type="ECO:0000256" key="1">
    <source>
        <dbReference type="ARBA" id="ARBA00022679"/>
    </source>
</evidence>
<reference evidence="8 9" key="1">
    <citation type="submission" date="2019-09" db="EMBL/GenBank/DDBJ databases">
        <title>Bird 10,000 Genomes (B10K) Project - Family phase.</title>
        <authorList>
            <person name="Zhang G."/>
        </authorList>
    </citation>
    <scope>NUCLEOTIDE SEQUENCE [LARGE SCALE GENOMIC DNA]</scope>
    <source>
        <strain evidence="8">B10K-DU-002-32</strain>
        <tissue evidence="8">Muscle</tissue>
    </source>
</reference>
<keyword evidence="2" id="KW-0548">Nucleotidyltransferase</keyword>
<dbReference type="GO" id="GO:0004519">
    <property type="term" value="F:endonuclease activity"/>
    <property type="evidence" value="ECO:0007669"/>
    <property type="project" value="UniProtKB-KW"/>
</dbReference>
<keyword evidence="3" id="KW-0540">Nuclease</keyword>
<dbReference type="AlphaFoldDB" id="A0A7L1UJJ7"/>
<feature type="domain" description="Reverse transcriptase thumb" evidence="7">
    <location>
        <begin position="16"/>
        <end position="53"/>
    </location>
</feature>
<feature type="non-terminal residue" evidence="8">
    <location>
        <position position="1"/>
    </location>
</feature>
<keyword evidence="4" id="KW-0255">Endonuclease</keyword>
<dbReference type="PANTHER" id="PTHR41694">
    <property type="entry name" value="ENDOGENOUS RETROVIRUS GROUP K MEMBER POL PROTEIN"/>
    <property type="match status" value="1"/>
</dbReference>
<feature type="non-terminal residue" evidence="8">
    <location>
        <position position="57"/>
    </location>
</feature>
<name>A0A7L1UJJ7_PHANI</name>
<dbReference type="Proteomes" id="UP000579685">
    <property type="component" value="Unassembled WGS sequence"/>
</dbReference>
<dbReference type="Pfam" id="PF06817">
    <property type="entry name" value="RVT_thumb"/>
    <property type="match status" value="1"/>
</dbReference>
<evidence type="ECO:0000313" key="8">
    <source>
        <dbReference type="EMBL" id="NXO73135.1"/>
    </source>
</evidence>
<dbReference type="GO" id="GO:0003964">
    <property type="term" value="F:RNA-directed DNA polymerase activity"/>
    <property type="evidence" value="ECO:0007669"/>
    <property type="project" value="UniProtKB-KW"/>
</dbReference>
<keyword evidence="9" id="KW-1185">Reference proteome</keyword>